<dbReference type="InterPro" id="IPR004436">
    <property type="entry name" value="Isocitrate_DH_NADP_mono"/>
</dbReference>
<evidence type="ECO:0000313" key="11">
    <source>
        <dbReference type="EMBL" id="MBD8890371.1"/>
    </source>
</evidence>
<evidence type="ECO:0000256" key="1">
    <source>
        <dbReference type="ARBA" id="ARBA00001946"/>
    </source>
</evidence>
<keyword evidence="12" id="KW-1185">Reference proteome</keyword>
<dbReference type="Proteomes" id="UP000632063">
    <property type="component" value="Unassembled WGS sequence"/>
</dbReference>
<organism evidence="11 12">
    <name type="scientific">Roseibium litorale</name>
    <dbReference type="NCBI Taxonomy" id="2803841"/>
    <lineage>
        <taxon>Bacteria</taxon>
        <taxon>Pseudomonadati</taxon>
        <taxon>Pseudomonadota</taxon>
        <taxon>Alphaproteobacteria</taxon>
        <taxon>Hyphomicrobiales</taxon>
        <taxon>Stappiaceae</taxon>
        <taxon>Roseibium</taxon>
    </lineage>
</organism>
<dbReference type="PIRSF" id="PIRSF009407">
    <property type="entry name" value="IDH_monmr"/>
    <property type="match status" value="1"/>
</dbReference>
<reference evidence="12" key="1">
    <citation type="submission" date="2020-09" db="EMBL/GenBank/DDBJ databases">
        <title>The genome sequence of strain Labrenzia suaedae 4C16A.</title>
        <authorList>
            <person name="Liu Y."/>
        </authorList>
    </citation>
    <scope>NUCLEOTIDE SEQUENCE [LARGE SCALE GENOMIC DNA]</scope>
    <source>
        <strain evidence="12">4C16A</strain>
    </source>
</reference>
<protein>
    <recommendedName>
        <fullName evidence="10">Isocitrate dehydrogenase [NADP]</fullName>
        <ecNumber evidence="10">1.1.1.42</ecNumber>
    </recommendedName>
    <alternativeName>
        <fullName evidence="10">Oxalosuccinate decarboxylase</fullName>
    </alternativeName>
</protein>
<gene>
    <name evidence="11" type="ORF">IG616_02335</name>
</gene>
<dbReference type="PANTHER" id="PTHR36999">
    <property type="entry name" value="ISOCITRATE DEHYDROGENASE [NADP]"/>
    <property type="match status" value="1"/>
</dbReference>
<dbReference type="PANTHER" id="PTHR36999:SF1">
    <property type="entry name" value="ISOCITRATE DEHYDROGENASE (NADP(+))"/>
    <property type="match status" value="1"/>
</dbReference>
<evidence type="ECO:0000256" key="5">
    <source>
        <dbReference type="ARBA" id="ARBA00022842"/>
    </source>
</evidence>
<keyword evidence="2 10" id="KW-0329">Glyoxylate bypass</keyword>
<evidence type="ECO:0000256" key="7">
    <source>
        <dbReference type="ARBA" id="ARBA00023002"/>
    </source>
</evidence>
<keyword evidence="3 10" id="KW-0816">Tricarboxylic acid cycle</keyword>
<evidence type="ECO:0000256" key="6">
    <source>
        <dbReference type="ARBA" id="ARBA00022857"/>
    </source>
</evidence>
<evidence type="ECO:0000256" key="2">
    <source>
        <dbReference type="ARBA" id="ARBA00022435"/>
    </source>
</evidence>
<keyword evidence="4" id="KW-0479">Metal-binding</keyword>
<evidence type="ECO:0000256" key="3">
    <source>
        <dbReference type="ARBA" id="ARBA00022532"/>
    </source>
</evidence>
<dbReference type="SUPFAM" id="SSF53659">
    <property type="entry name" value="Isocitrate/Isopropylmalate dehydrogenase-like"/>
    <property type="match status" value="1"/>
</dbReference>
<evidence type="ECO:0000256" key="10">
    <source>
        <dbReference type="PIRNR" id="PIRNR009407"/>
    </source>
</evidence>
<reference evidence="11 12" key="2">
    <citation type="journal article" date="2021" name="Int. J. Syst. Evol. Microbiol.">
        <title>Roseibium litorale sp. nov., isolated from a tidal flat sediment and proposal for the reclassification of Labrenzia polysiphoniae as Roseibium polysiphoniae comb. nov.</title>
        <authorList>
            <person name="Liu Y."/>
            <person name="Pei T."/>
            <person name="Du J."/>
            <person name="Chao M."/>
            <person name="Deng M.R."/>
            <person name="Zhu H."/>
        </authorList>
    </citation>
    <scope>NUCLEOTIDE SEQUENCE [LARGE SCALE GENOMIC DNA]</scope>
    <source>
        <strain evidence="11 12">4C16A</strain>
    </source>
</reference>
<dbReference type="GO" id="GO:0004450">
    <property type="term" value="F:isocitrate dehydrogenase (NADP+) activity"/>
    <property type="evidence" value="ECO:0007669"/>
    <property type="project" value="UniProtKB-EC"/>
</dbReference>
<dbReference type="Pfam" id="PF03971">
    <property type="entry name" value="IDH"/>
    <property type="match status" value="1"/>
</dbReference>
<comment type="similarity">
    <text evidence="9 10">Belongs to the monomeric-type IDH family.</text>
</comment>
<comment type="cofactor">
    <cofactor evidence="1">
        <name>Mg(2+)</name>
        <dbReference type="ChEBI" id="CHEBI:18420"/>
    </cofactor>
</comment>
<keyword evidence="7 10" id="KW-0560">Oxidoreductase</keyword>
<keyword evidence="6 10" id="KW-0521">NADP</keyword>
<evidence type="ECO:0000313" key="12">
    <source>
        <dbReference type="Proteomes" id="UP000632063"/>
    </source>
</evidence>
<evidence type="ECO:0000256" key="9">
    <source>
        <dbReference type="ARBA" id="ARBA00046318"/>
    </source>
</evidence>
<name>A0ABR9CHR1_9HYPH</name>
<evidence type="ECO:0000256" key="4">
    <source>
        <dbReference type="ARBA" id="ARBA00022723"/>
    </source>
</evidence>
<accession>A0ABR9CHR1</accession>
<evidence type="ECO:0000256" key="8">
    <source>
        <dbReference type="ARBA" id="ARBA00023554"/>
    </source>
</evidence>
<dbReference type="NCBIfam" id="TIGR00178">
    <property type="entry name" value="monomer_idh"/>
    <property type="match status" value="1"/>
</dbReference>
<dbReference type="EMBL" id="JACYXI010000001">
    <property type="protein sequence ID" value="MBD8890371.1"/>
    <property type="molecule type" value="Genomic_DNA"/>
</dbReference>
<dbReference type="RefSeq" id="WP_192145993.1">
    <property type="nucleotide sequence ID" value="NZ_JACYXI010000001.1"/>
</dbReference>
<comment type="caution">
    <text evidence="11">The sequence shown here is derived from an EMBL/GenBank/DDBJ whole genome shotgun (WGS) entry which is preliminary data.</text>
</comment>
<comment type="catalytic activity">
    <reaction evidence="8 10">
        <text>D-threo-isocitrate + NADP(+) = 2-oxoglutarate + CO2 + NADPH</text>
        <dbReference type="Rhea" id="RHEA:19629"/>
        <dbReference type="ChEBI" id="CHEBI:15562"/>
        <dbReference type="ChEBI" id="CHEBI:16526"/>
        <dbReference type="ChEBI" id="CHEBI:16810"/>
        <dbReference type="ChEBI" id="CHEBI:57783"/>
        <dbReference type="ChEBI" id="CHEBI:58349"/>
        <dbReference type="EC" id="1.1.1.42"/>
    </reaction>
</comment>
<sequence>MSDIIYTKVDEAPELASASFLPIIKAFAKPAGIEIGTKDISLAGRILANFPQYLTHDQKQSDDLAELGKLVTQPDANVIKLPNISASRPQLNAAIKELQSQGYKLPDYPAEPATDEDKKVKATYDAIMGSAVNPVLREGNSDRRAPNAVKEFAKKHPHSMGEWLPASKTHVATMGKDDFAANEKSVTITAASVGTGRIEFVAKDGSVKVLKDNLKLTDGEVVDGTFLSAKALRAFIEAQIEDAKKQGVLFSVHLKATMMKVSDPVIFGHFVSVFLKDVFEKHAATFAELGVNPDLGIGDLEAKVATLPADKAAEIQADIKAALDNGPAMYMVNSDKGITNLHVSSDVIIDASMPALIRAGGKGWGPDGKEHDAKCVIPDSSYAGVYDAVIEFCKKNGALDPSKMGTVPNVGLMAQKAEEYGSHPQTFKAPADGTIRIVDAAGTTLIEHEVEGGDIWRACLTKDAPIRDWVKLGVNRMRLSGMPGIFWLDKNRAHDAELIKKVEAYLPEHDTSGLDMKILAPAEAARVSTERIARGEDTISITGNVLRDYLTDLYPILEVGTSAKMLSIVPLMNGGGLFETGAGGSAPKHVQQLMEQNYLRWDSLGEFCALGASLEHLAQVKSNAKAQILADALDKAIEKLLDNDKSPQRKVGQLDNRGSHFYIALYWAQGLAAQDKDAELKAYFAPVAKALSENEDKIVAELNGVQGKPADTGGYYHAPAEKVAAVMRPSATLNGIIG</sequence>
<proteinExistence type="inferred from homology"/>
<dbReference type="EC" id="1.1.1.42" evidence="10"/>
<keyword evidence="5" id="KW-0460">Magnesium</keyword>